<sequence length="700" mass="76340">MSSPVLRICLTAALLFPGAAVLAQNPSEEEELTLVYGDNDSISIATGNVQSLRRAPAVATVITAADIAAMGATDLDQVLEGVPGVHVNRSANNYAPLYVVRGIFSQFTPQLLMLQNGVPITTVFVGNKGNLWGGYPVEHIARIEIIRGPGSALYGSDAFSGVINIITKNAADTPGTEFGLRAGSFNTKDAWVQHGGQWGDIDVAAYLRVGRSDGMDPVIEADAASRNDRLFGTRVSRAPGAVNTGRDAVDANLDLSRGKLRARFGYKLRDKLGTGAGIASALDPVGQQKSERITSNISWTDAQFAPDWGVGAAVSTQQYKQTITTDFQLLPPGTVLPTGAFPNGMIGGPDYGERNVRLAAYADYSGFARHQIRIGAGYEDLDLYRARETRNFRYAPNGAPIPLPSVVDVSDSDPFIRPHRRKIKYVFVQDEWRMAKDWTLTAGVRHDRYSDFGTTTNPRLALVWDATYNMTAKLLYGRAFRAPSFSESYGITNPVALGNPGLRPEKNGTLEAVFAWQAANDAQVNLSLYRYSMQDIIRTVPNAIAGTGATYSNTGSQKGSGAELETIWHLNRAWRLSGNYAFQRSIDKLTGRDAGYVPRHHLYGRADWQFISGYLLSTQLNWVAGRRRAAGDLRPAIDDYKTVDLSLSTQRGRQQWNFSASVRNLFNTDAREPSLAPGLAIPNDLPMAPRAFSIQASYRM</sequence>
<evidence type="ECO:0000256" key="4">
    <source>
        <dbReference type="ARBA" id="ARBA00022452"/>
    </source>
</evidence>
<proteinExistence type="inferred from homology"/>
<feature type="signal peptide" evidence="13">
    <location>
        <begin position="1"/>
        <end position="23"/>
    </location>
</feature>
<comment type="subcellular location">
    <subcellularLocation>
        <location evidence="1 11">Cell outer membrane</location>
        <topology evidence="1 11">Multi-pass membrane protein</topology>
    </subcellularLocation>
</comment>
<keyword evidence="6 13" id="KW-0732">Signal</keyword>
<dbReference type="PROSITE" id="PS52016">
    <property type="entry name" value="TONB_DEPENDENT_REC_3"/>
    <property type="match status" value="1"/>
</dbReference>
<dbReference type="AlphaFoldDB" id="A0A7W5BDZ4"/>
<evidence type="ECO:0000259" key="14">
    <source>
        <dbReference type="Pfam" id="PF00593"/>
    </source>
</evidence>
<name>A0A7W5BDZ4_9BURK</name>
<gene>
    <name evidence="16" type="ORF">FHS03_004486</name>
</gene>
<dbReference type="EMBL" id="JACHXD010000016">
    <property type="protein sequence ID" value="MBB3121408.1"/>
    <property type="molecule type" value="Genomic_DNA"/>
</dbReference>
<keyword evidence="3 11" id="KW-0813">Transport</keyword>
<evidence type="ECO:0000256" key="1">
    <source>
        <dbReference type="ARBA" id="ARBA00004571"/>
    </source>
</evidence>
<evidence type="ECO:0000256" key="10">
    <source>
        <dbReference type="ARBA" id="ARBA00023237"/>
    </source>
</evidence>
<keyword evidence="17" id="KW-1185">Reference proteome</keyword>
<evidence type="ECO:0000256" key="6">
    <source>
        <dbReference type="ARBA" id="ARBA00022729"/>
    </source>
</evidence>
<evidence type="ECO:0000256" key="9">
    <source>
        <dbReference type="ARBA" id="ARBA00023170"/>
    </source>
</evidence>
<dbReference type="Proteomes" id="UP000541535">
    <property type="component" value="Unassembled WGS sequence"/>
</dbReference>
<keyword evidence="5 11" id="KW-0812">Transmembrane</keyword>
<evidence type="ECO:0000256" key="12">
    <source>
        <dbReference type="RuleBase" id="RU003357"/>
    </source>
</evidence>
<organism evidence="16 17">
    <name type="scientific">Pseudoduganella violacea</name>
    <dbReference type="NCBI Taxonomy" id="1715466"/>
    <lineage>
        <taxon>Bacteria</taxon>
        <taxon>Pseudomonadati</taxon>
        <taxon>Pseudomonadota</taxon>
        <taxon>Betaproteobacteria</taxon>
        <taxon>Burkholderiales</taxon>
        <taxon>Oxalobacteraceae</taxon>
        <taxon>Telluria group</taxon>
        <taxon>Pseudoduganella</taxon>
    </lineage>
</organism>
<evidence type="ECO:0000256" key="13">
    <source>
        <dbReference type="SAM" id="SignalP"/>
    </source>
</evidence>
<dbReference type="Gene3D" id="2.170.130.10">
    <property type="entry name" value="TonB-dependent receptor, plug domain"/>
    <property type="match status" value="1"/>
</dbReference>
<reference evidence="16 17" key="1">
    <citation type="submission" date="2020-08" db="EMBL/GenBank/DDBJ databases">
        <title>Genomic Encyclopedia of Type Strains, Phase III (KMG-III): the genomes of soil and plant-associated and newly described type strains.</title>
        <authorList>
            <person name="Whitman W."/>
        </authorList>
    </citation>
    <scope>NUCLEOTIDE SEQUENCE [LARGE SCALE GENOMIC DNA]</scope>
    <source>
        <strain evidence="16 17">CECT 8897</strain>
    </source>
</reference>
<keyword evidence="10 11" id="KW-0998">Cell outer membrane</keyword>
<dbReference type="PANTHER" id="PTHR30069">
    <property type="entry name" value="TONB-DEPENDENT OUTER MEMBRANE RECEPTOR"/>
    <property type="match status" value="1"/>
</dbReference>
<evidence type="ECO:0000313" key="16">
    <source>
        <dbReference type="EMBL" id="MBB3121408.1"/>
    </source>
</evidence>
<dbReference type="SUPFAM" id="SSF56935">
    <property type="entry name" value="Porins"/>
    <property type="match status" value="1"/>
</dbReference>
<dbReference type="Gene3D" id="2.40.170.20">
    <property type="entry name" value="TonB-dependent receptor, beta-barrel domain"/>
    <property type="match status" value="1"/>
</dbReference>
<evidence type="ECO:0000256" key="3">
    <source>
        <dbReference type="ARBA" id="ARBA00022448"/>
    </source>
</evidence>
<dbReference type="Pfam" id="PF00593">
    <property type="entry name" value="TonB_dep_Rec_b-barrel"/>
    <property type="match status" value="1"/>
</dbReference>
<evidence type="ECO:0000313" key="17">
    <source>
        <dbReference type="Proteomes" id="UP000541535"/>
    </source>
</evidence>
<keyword evidence="8 11" id="KW-0472">Membrane</keyword>
<evidence type="ECO:0000259" key="15">
    <source>
        <dbReference type="Pfam" id="PF07715"/>
    </source>
</evidence>
<dbReference type="PANTHER" id="PTHR30069:SF29">
    <property type="entry name" value="HEMOGLOBIN AND HEMOGLOBIN-HAPTOGLOBIN-BINDING PROTEIN 1-RELATED"/>
    <property type="match status" value="1"/>
</dbReference>
<evidence type="ECO:0000256" key="8">
    <source>
        <dbReference type="ARBA" id="ARBA00023136"/>
    </source>
</evidence>
<feature type="domain" description="TonB-dependent receptor plug" evidence="15">
    <location>
        <begin position="52"/>
        <end position="162"/>
    </location>
</feature>
<dbReference type="GO" id="GO:0044718">
    <property type="term" value="P:siderophore transmembrane transport"/>
    <property type="evidence" value="ECO:0007669"/>
    <property type="project" value="TreeGrafter"/>
</dbReference>
<keyword evidence="7 12" id="KW-0798">TonB box</keyword>
<dbReference type="CDD" id="cd01347">
    <property type="entry name" value="ligand_gated_channel"/>
    <property type="match status" value="1"/>
</dbReference>
<comment type="similarity">
    <text evidence="2 11 12">Belongs to the TonB-dependent receptor family.</text>
</comment>
<evidence type="ECO:0000256" key="2">
    <source>
        <dbReference type="ARBA" id="ARBA00009810"/>
    </source>
</evidence>
<dbReference type="InterPro" id="IPR036942">
    <property type="entry name" value="Beta-barrel_TonB_sf"/>
</dbReference>
<keyword evidence="4 11" id="KW-1134">Transmembrane beta strand</keyword>
<evidence type="ECO:0000256" key="7">
    <source>
        <dbReference type="ARBA" id="ARBA00023077"/>
    </source>
</evidence>
<dbReference type="InterPro" id="IPR000531">
    <property type="entry name" value="Beta-barrel_TonB"/>
</dbReference>
<evidence type="ECO:0000256" key="11">
    <source>
        <dbReference type="PROSITE-ProRule" id="PRU01360"/>
    </source>
</evidence>
<accession>A0A7W5BDZ4</accession>
<dbReference type="RefSeq" id="WP_183443128.1">
    <property type="nucleotide sequence ID" value="NZ_JACHXD010000016.1"/>
</dbReference>
<feature type="chain" id="PRO_5030606661" evidence="13">
    <location>
        <begin position="24"/>
        <end position="700"/>
    </location>
</feature>
<comment type="caution">
    <text evidence="16">The sequence shown here is derived from an EMBL/GenBank/DDBJ whole genome shotgun (WGS) entry which is preliminary data.</text>
</comment>
<dbReference type="GO" id="GO:0009279">
    <property type="term" value="C:cell outer membrane"/>
    <property type="evidence" value="ECO:0007669"/>
    <property type="project" value="UniProtKB-SubCell"/>
</dbReference>
<dbReference type="GO" id="GO:0015344">
    <property type="term" value="F:siderophore uptake transmembrane transporter activity"/>
    <property type="evidence" value="ECO:0007669"/>
    <property type="project" value="TreeGrafter"/>
</dbReference>
<dbReference type="InterPro" id="IPR012910">
    <property type="entry name" value="Plug_dom"/>
</dbReference>
<dbReference type="Pfam" id="PF07715">
    <property type="entry name" value="Plug"/>
    <property type="match status" value="1"/>
</dbReference>
<dbReference type="InterPro" id="IPR037066">
    <property type="entry name" value="Plug_dom_sf"/>
</dbReference>
<feature type="domain" description="TonB-dependent receptor-like beta-barrel" evidence="14">
    <location>
        <begin position="250"/>
        <end position="665"/>
    </location>
</feature>
<dbReference type="InterPro" id="IPR039426">
    <property type="entry name" value="TonB-dep_rcpt-like"/>
</dbReference>
<protein>
    <submittedName>
        <fullName evidence="16">Iron complex outermembrane receptor protein</fullName>
    </submittedName>
</protein>
<keyword evidence="9 16" id="KW-0675">Receptor</keyword>
<evidence type="ECO:0000256" key="5">
    <source>
        <dbReference type="ARBA" id="ARBA00022692"/>
    </source>
</evidence>